<gene>
    <name evidence="1" type="ORF">PoB_000710100</name>
</gene>
<evidence type="ECO:0000313" key="2">
    <source>
        <dbReference type="Proteomes" id="UP000735302"/>
    </source>
</evidence>
<sequence>MVAITFVANCWTLNFFVIGEYGCFHVTELHFVSEVLRYKQVPSPVMRYSRSLLLARWSPQAPHQRFHHLLVDTNAAGFGEISTLWRLCSSDNILGSHLAETLR</sequence>
<dbReference type="Proteomes" id="UP000735302">
    <property type="component" value="Unassembled WGS sequence"/>
</dbReference>
<accession>A0AAV3YBP3</accession>
<name>A0AAV3YBP3_9GAST</name>
<dbReference type="EMBL" id="BLXT01000825">
    <property type="protein sequence ID" value="GFN80595.1"/>
    <property type="molecule type" value="Genomic_DNA"/>
</dbReference>
<dbReference type="AlphaFoldDB" id="A0AAV3YBP3"/>
<organism evidence="1 2">
    <name type="scientific">Plakobranchus ocellatus</name>
    <dbReference type="NCBI Taxonomy" id="259542"/>
    <lineage>
        <taxon>Eukaryota</taxon>
        <taxon>Metazoa</taxon>
        <taxon>Spiralia</taxon>
        <taxon>Lophotrochozoa</taxon>
        <taxon>Mollusca</taxon>
        <taxon>Gastropoda</taxon>
        <taxon>Heterobranchia</taxon>
        <taxon>Euthyneura</taxon>
        <taxon>Panpulmonata</taxon>
        <taxon>Sacoglossa</taxon>
        <taxon>Placobranchoidea</taxon>
        <taxon>Plakobranchidae</taxon>
        <taxon>Plakobranchus</taxon>
    </lineage>
</organism>
<comment type="caution">
    <text evidence="1">The sequence shown here is derived from an EMBL/GenBank/DDBJ whole genome shotgun (WGS) entry which is preliminary data.</text>
</comment>
<reference evidence="1 2" key="1">
    <citation type="journal article" date="2021" name="Elife">
        <title>Chloroplast acquisition without the gene transfer in kleptoplastic sea slugs, Plakobranchus ocellatus.</title>
        <authorList>
            <person name="Maeda T."/>
            <person name="Takahashi S."/>
            <person name="Yoshida T."/>
            <person name="Shimamura S."/>
            <person name="Takaki Y."/>
            <person name="Nagai Y."/>
            <person name="Toyoda A."/>
            <person name="Suzuki Y."/>
            <person name="Arimoto A."/>
            <person name="Ishii H."/>
            <person name="Satoh N."/>
            <person name="Nishiyama T."/>
            <person name="Hasebe M."/>
            <person name="Maruyama T."/>
            <person name="Minagawa J."/>
            <person name="Obokata J."/>
            <person name="Shigenobu S."/>
        </authorList>
    </citation>
    <scope>NUCLEOTIDE SEQUENCE [LARGE SCALE GENOMIC DNA]</scope>
</reference>
<evidence type="ECO:0008006" key="3">
    <source>
        <dbReference type="Google" id="ProtNLM"/>
    </source>
</evidence>
<evidence type="ECO:0000313" key="1">
    <source>
        <dbReference type="EMBL" id="GFN80595.1"/>
    </source>
</evidence>
<proteinExistence type="predicted"/>
<keyword evidence="2" id="KW-1185">Reference proteome</keyword>
<protein>
    <recommendedName>
        <fullName evidence="3">Secreted protein</fullName>
    </recommendedName>
</protein>